<feature type="domain" description="ZSWIM1/3 RNaseH-like" evidence="1">
    <location>
        <begin position="4"/>
        <end position="78"/>
    </location>
</feature>
<dbReference type="Pfam" id="PF21056">
    <property type="entry name" value="ZSWIM1-3_RNaseH-like"/>
    <property type="match status" value="1"/>
</dbReference>
<comment type="caution">
    <text evidence="2">The sequence shown here is derived from an EMBL/GenBank/DDBJ whole genome shotgun (WGS) entry which is preliminary data.</text>
</comment>
<protein>
    <recommendedName>
        <fullName evidence="1">ZSWIM1/3 RNaseH-like domain-containing protein</fullName>
    </recommendedName>
</protein>
<evidence type="ECO:0000259" key="1">
    <source>
        <dbReference type="Pfam" id="PF21056"/>
    </source>
</evidence>
<sequence>MERDNSDQLQALVWVEPGMERYIQQYPHVLYIDMTYATNRHNLPFYQATTQSPVGTNLSLFFGIVNNETEDGFRFLFDAIK</sequence>
<gene>
    <name evidence="2" type="ORF">QBC38DRAFT_378912</name>
</gene>
<evidence type="ECO:0000313" key="3">
    <source>
        <dbReference type="Proteomes" id="UP001301958"/>
    </source>
</evidence>
<dbReference type="AlphaFoldDB" id="A0AAN6YPH0"/>
<keyword evidence="3" id="KW-1185">Reference proteome</keyword>
<evidence type="ECO:0000313" key="2">
    <source>
        <dbReference type="EMBL" id="KAK4220442.1"/>
    </source>
</evidence>
<dbReference type="Proteomes" id="UP001301958">
    <property type="component" value="Unassembled WGS sequence"/>
</dbReference>
<reference evidence="2" key="1">
    <citation type="journal article" date="2023" name="Mol. Phylogenet. Evol.">
        <title>Genome-scale phylogeny and comparative genomics of the fungal order Sordariales.</title>
        <authorList>
            <person name="Hensen N."/>
            <person name="Bonometti L."/>
            <person name="Westerberg I."/>
            <person name="Brannstrom I.O."/>
            <person name="Guillou S."/>
            <person name="Cros-Aarteil S."/>
            <person name="Calhoun S."/>
            <person name="Haridas S."/>
            <person name="Kuo A."/>
            <person name="Mondo S."/>
            <person name="Pangilinan J."/>
            <person name="Riley R."/>
            <person name="LaButti K."/>
            <person name="Andreopoulos B."/>
            <person name="Lipzen A."/>
            <person name="Chen C."/>
            <person name="Yan M."/>
            <person name="Daum C."/>
            <person name="Ng V."/>
            <person name="Clum A."/>
            <person name="Steindorff A."/>
            <person name="Ohm R.A."/>
            <person name="Martin F."/>
            <person name="Silar P."/>
            <person name="Natvig D.O."/>
            <person name="Lalanne C."/>
            <person name="Gautier V."/>
            <person name="Ament-Velasquez S.L."/>
            <person name="Kruys A."/>
            <person name="Hutchinson M.I."/>
            <person name="Powell A.J."/>
            <person name="Barry K."/>
            <person name="Miller A.N."/>
            <person name="Grigoriev I.V."/>
            <person name="Debuchy R."/>
            <person name="Gladieux P."/>
            <person name="Hiltunen Thoren M."/>
            <person name="Johannesson H."/>
        </authorList>
    </citation>
    <scope>NUCLEOTIDE SEQUENCE</scope>
    <source>
        <strain evidence="2">CBS 990.96</strain>
    </source>
</reference>
<dbReference type="EMBL" id="MU865809">
    <property type="protein sequence ID" value="KAK4220442.1"/>
    <property type="molecule type" value="Genomic_DNA"/>
</dbReference>
<dbReference type="InterPro" id="IPR048324">
    <property type="entry name" value="ZSWIM1-3_RNaseH-like"/>
</dbReference>
<reference evidence="2" key="2">
    <citation type="submission" date="2023-05" db="EMBL/GenBank/DDBJ databases">
        <authorList>
            <consortium name="Lawrence Berkeley National Laboratory"/>
            <person name="Steindorff A."/>
            <person name="Hensen N."/>
            <person name="Bonometti L."/>
            <person name="Westerberg I."/>
            <person name="Brannstrom I.O."/>
            <person name="Guillou S."/>
            <person name="Cros-Aarteil S."/>
            <person name="Calhoun S."/>
            <person name="Haridas S."/>
            <person name="Kuo A."/>
            <person name="Mondo S."/>
            <person name="Pangilinan J."/>
            <person name="Riley R."/>
            <person name="Labutti K."/>
            <person name="Andreopoulos B."/>
            <person name="Lipzen A."/>
            <person name="Chen C."/>
            <person name="Yanf M."/>
            <person name="Daum C."/>
            <person name="Ng V."/>
            <person name="Clum A."/>
            <person name="Ohm R."/>
            <person name="Martin F."/>
            <person name="Silar P."/>
            <person name="Natvig D."/>
            <person name="Lalanne C."/>
            <person name="Gautier V."/>
            <person name="Ament-Velasquez S.L."/>
            <person name="Kruys A."/>
            <person name="Hutchinson M.I."/>
            <person name="Powell A.J."/>
            <person name="Barry K."/>
            <person name="Miller A.N."/>
            <person name="Grigoriev I.V."/>
            <person name="Debuchy R."/>
            <person name="Gladieux P."/>
            <person name="Thoren M.H."/>
            <person name="Johannesson H."/>
        </authorList>
    </citation>
    <scope>NUCLEOTIDE SEQUENCE</scope>
    <source>
        <strain evidence="2">CBS 990.96</strain>
    </source>
</reference>
<accession>A0AAN6YPH0</accession>
<name>A0AAN6YPH0_9PEZI</name>
<organism evidence="2 3">
    <name type="scientific">Podospora fimiseda</name>
    <dbReference type="NCBI Taxonomy" id="252190"/>
    <lineage>
        <taxon>Eukaryota</taxon>
        <taxon>Fungi</taxon>
        <taxon>Dikarya</taxon>
        <taxon>Ascomycota</taxon>
        <taxon>Pezizomycotina</taxon>
        <taxon>Sordariomycetes</taxon>
        <taxon>Sordariomycetidae</taxon>
        <taxon>Sordariales</taxon>
        <taxon>Podosporaceae</taxon>
        <taxon>Podospora</taxon>
    </lineage>
</organism>
<proteinExistence type="predicted"/>